<evidence type="ECO:0000256" key="3">
    <source>
        <dbReference type="ARBA" id="ARBA00022741"/>
    </source>
</evidence>
<dbReference type="InterPro" id="IPR025121">
    <property type="entry name" value="GTPase_HflX_N"/>
</dbReference>
<dbReference type="PANTHER" id="PTHR10229">
    <property type="entry name" value="GTP-BINDING PROTEIN HFLX"/>
    <property type="match status" value="1"/>
</dbReference>
<proteinExistence type="inferred from homology"/>
<keyword evidence="9" id="KW-1185">Reference proteome</keyword>
<keyword evidence="1 6" id="KW-0963">Cytoplasm</keyword>
<dbReference type="HAMAP" id="MF_00900">
    <property type="entry name" value="GTPase_HflX"/>
    <property type="match status" value="1"/>
</dbReference>
<evidence type="ECO:0000256" key="5">
    <source>
        <dbReference type="ARBA" id="ARBA00023134"/>
    </source>
</evidence>
<dbReference type="InterPro" id="IPR005225">
    <property type="entry name" value="Small_GTP-bd"/>
</dbReference>
<dbReference type="InterPro" id="IPR032305">
    <property type="entry name" value="GTP-bd_M"/>
</dbReference>
<dbReference type="EMBL" id="FQUG01000007">
    <property type="protein sequence ID" value="SHF12205.1"/>
    <property type="molecule type" value="Genomic_DNA"/>
</dbReference>
<dbReference type="Proteomes" id="UP000184404">
    <property type="component" value="Unassembled WGS sequence"/>
</dbReference>
<feature type="domain" description="Hflx-type G" evidence="7">
    <location>
        <begin position="380"/>
        <end position="545"/>
    </location>
</feature>
<dbReference type="AlphaFoldDB" id="A0A1M4Z2L5"/>
<reference evidence="8 9" key="1">
    <citation type="submission" date="2016-11" db="EMBL/GenBank/DDBJ databases">
        <authorList>
            <person name="Jaros S."/>
            <person name="Januszkiewicz K."/>
            <person name="Wedrychowicz H."/>
        </authorList>
    </citation>
    <scope>NUCLEOTIDE SEQUENCE [LARGE SCALE GENOMIC DNA]</scope>
    <source>
        <strain evidence="8 9">DSM 10502</strain>
    </source>
</reference>
<evidence type="ECO:0000259" key="7">
    <source>
        <dbReference type="PROSITE" id="PS51705"/>
    </source>
</evidence>
<comment type="subunit">
    <text evidence="6">Monomer. Associates with the 50S ribosomal subunit.</text>
</comment>
<dbReference type="GO" id="GO:0043022">
    <property type="term" value="F:ribosome binding"/>
    <property type="evidence" value="ECO:0007669"/>
    <property type="project" value="TreeGrafter"/>
</dbReference>
<keyword evidence="2" id="KW-0479">Metal-binding</keyword>
<dbReference type="GO" id="GO:0003924">
    <property type="term" value="F:GTPase activity"/>
    <property type="evidence" value="ECO:0007669"/>
    <property type="project" value="UniProtKB-UniRule"/>
</dbReference>
<dbReference type="OrthoDB" id="9812272at2"/>
<dbReference type="InterPro" id="IPR006073">
    <property type="entry name" value="GTP-bd"/>
</dbReference>
<dbReference type="SUPFAM" id="SSF52540">
    <property type="entry name" value="P-loop containing nucleoside triphosphate hydrolases"/>
    <property type="match status" value="1"/>
</dbReference>
<dbReference type="InterPro" id="IPR030394">
    <property type="entry name" value="G_HFLX_dom"/>
</dbReference>
<dbReference type="NCBIfam" id="TIGR00231">
    <property type="entry name" value="small_GTP"/>
    <property type="match status" value="1"/>
</dbReference>
<keyword evidence="3 6" id="KW-0547">Nucleotide-binding</keyword>
<dbReference type="InterPro" id="IPR042108">
    <property type="entry name" value="GTPase_HflX_N_sf"/>
</dbReference>
<dbReference type="Pfam" id="PF01926">
    <property type="entry name" value="MMR_HSR1"/>
    <property type="match status" value="1"/>
</dbReference>
<sequence length="600" mass="66944">MDIKGDLVNVKTHIQEKLMALYELTVPIGQLSTRELNERMLEITEQLGREVAVYISRQGRILQVALGDAATVDLPQLKQKTRSDKRLSGIRCIHTHPTGDVRLSEPDLSSLRRLRFDCMAAIGKRDGRILGSIGVFSGETQDDGTPGLLVYGPAPDTVLHQVNLSMMVTAVNKKLSEETTQTTDDRPERAVLAGVERMQRGIWGIEESMDELERLAETAGAVVVGRFSQRRERPDSALFLGKGKVNEIAMEIQNLDADLLILDDELTPSQQHNLERMLGIRVIDRTALILDIFAQRARSHEGRLQVELAQLKYNLPRLGGQGLVLSRLGGGIGTRGPGETKLEVDRRRIHTRIHDIEEQINGMKKTRALYRTRRQKSRMPLVALVGYTNAGKSTLLNRLTGADVFAEDKLFATLDPTTRRLELPEKKEILLTDTVGFIQKLPHTLVTAFRATLEEVTEADLLLHVVDAGNSNAEPQIEAVIEVLKELGADEKPTLFVFNKTDCVENEYDLERLTRYRDAVCVSAATGANIDILLNRIECFFKAQSVEAELLVPYSDGAVITELHALNAVKETEYVEDGTKITASIPEAEIARFEKYMLKK</sequence>
<dbReference type="PRINTS" id="PR00326">
    <property type="entry name" value="GTP1OBG"/>
</dbReference>
<dbReference type="RefSeq" id="WP_072935981.1">
    <property type="nucleotide sequence ID" value="NZ_FQUG01000007.1"/>
</dbReference>
<dbReference type="Pfam" id="PF16360">
    <property type="entry name" value="GTP-bdg_M"/>
    <property type="match status" value="1"/>
</dbReference>
<evidence type="ECO:0000313" key="9">
    <source>
        <dbReference type="Proteomes" id="UP000184404"/>
    </source>
</evidence>
<evidence type="ECO:0000256" key="4">
    <source>
        <dbReference type="ARBA" id="ARBA00022842"/>
    </source>
</evidence>
<dbReference type="InterPro" id="IPR027417">
    <property type="entry name" value="P-loop_NTPase"/>
</dbReference>
<dbReference type="FunFam" id="3.40.50.300:FF:000173">
    <property type="entry name" value="GTPase HflX"/>
    <property type="match status" value="1"/>
</dbReference>
<protein>
    <recommendedName>
        <fullName evidence="6">GTPase HflX</fullName>
    </recommendedName>
    <alternativeName>
        <fullName evidence="6">GTP-binding protein HflX</fullName>
    </alternativeName>
</protein>
<dbReference type="Gene3D" id="3.40.50.11060">
    <property type="entry name" value="GTPase HflX, N-terminal domain"/>
    <property type="match status" value="1"/>
</dbReference>
<dbReference type="Gene3D" id="3.40.50.300">
    <property type="entry name" value="P-loop containing nucleotide triphosphate hydrolases"/>
    <property type="match status" value="1"/>
</dbReference>
<keyword evidence="4" id="KW-0460">Magnesium</keyword>
<name>A0A1M4Z2L5_9FIRM</name>
<organism evidence="8 9">
    <name type="scientific">Schwartzia succinivorans DSM 10502</name>
    <dbReference type="NCBI Taxonomy" id="1123243"/>
    <lineage>
        <taxon>Bacteria</taxon>
        <taxon>Bacillati</taxon>
        <taxon>Bacillota</taxon>
        <taxon>Negativicutes</taxon>
        <taxon>Selenomonadales</taxon>
        <taxon>Selenomonadaceae</taxon>
        <taxon>Schwartzia</taxon>
    </lineage>
</organism>
<evidence type="ECO:0000256" key="6">
    <source>
        <dbReference type="HAMAP-Rule" id="MF_00900"/>
    </source>
</evidence>
<dbReference type="GO" id="GO:0046872">
    <property type="term" value="F:metal ion binding"/>
    <property type="evidence" value="ECO:0007669"/>
    <property type="project" value="UniProtKB-KW"/>
</dbReference>
<dbReference type="GO" id="GO:0005737">
    <property type="term" value="C:cytoplasm"/>
    <property type="evidence" value="ECO:0007669"/>
    <property type="project" value="UniProtKB-SubCell"/>
</dbReference>
<keyword evidence="5 6" id="KW-0342">GTP-binding</keyword>
<dbReference type="Pfam" id="PF13167">
    <property type="entry name" value="GTP-bdg_N"/>
    <property type="match status" value="1"/>
</dbReference>
<comment type="similarity">
    <text evidence="6">Belongs to the TRAFAC class OBG-HflX-like GTPase superfamily. HflX GTPase family.</text>
</comment>
<gene>
    <name evidence="6" type="primary">hflX</name>
    <name evidence="8" type="ORF">SAMN02745190_01896</name>
</gene>
<dbReference type="InterPro" id="IPR016496">
    <property type="entry name" value="GTPase_HflX"/>
</dbReference>
<evidence type="ECO:0000256" key="2">
    <source>
        <dbReference type="ARBA" id="ARBA00022723"/>
    </source>
</evidence>
<dbReference type="FunFam" id="3.40.50.11060:FF:000001">
    <property type="entry name" value="GTPase HflX"/>
    <property type="match status" value="1"/>
</dbReference>
<accession>A0A1M4Z2L5</accession>
<dbReference type="CDD" id="cd01878">
    <property type="entry name" value="HflX"/>
    <property type="match status" value="1"/>
</dbReference>
<dbReference type="STRING" id="1123243.SAMN02745190_01896"/>
<evidence type="ECO:0000256" key="1">
    <source>
        <dbReference type="ARBA" id="ARBA00022490"/>
    </source>
</evidence>
<dbReference type="Gene3D" id="6.10.250.2860">
    <property type="match status" value="1"/>
</dbReference>
<comment type="subcellular location">
    <subcellularLocation>
        <location evidence="6">Cytoplasm</location>
    </subcellularLocation>
    <text evidence="6">May associate with membranes.</text>
</comment>
<comment type="function">
    <text evidence="6">GTPase that associates with the 50S ribosomal subunit and may have a role during protein synthesis or ribosome biogenesis.</text>
</comment>
<dbReference type="PANTHER" id="PTHR10229:SF0">
    <property type="entry name" value="GTP-BINDING PROTEIN 6-RELATED"/>
    <property type="match status" value="1"/>
</dbReference>
<evidence type="ECO:0000313" key="8">
    <source>
        <dbReference type="EMBL" id="SHF12205.1"/>
    </source>
</evidence>
<dbReference type="GO" id="GO:0005525">
    <property type="term" value="F:GTP binding"/>
    <property type="evidence" value="ECO:0007669"/>
    <property type="project" value="UniProtKB-UniRule"/>
</dbReference>
<dbReference type="PROSITE" id="PS51705">
    <property type="entry name" value="G_HFLX"/>
    <property type="match status" value="1"/>
</dbReference>
<dbReference type="NCBIfam" id="TIGR03156">
    <property type="entry name" value="GTP_HflX"/>
    <property type="match status" value="1"/>
</dbReference>